<dbReference type="EMBL" id="UHFN01000007">
    <property type="protein sequence ID" value="SUN62977.1"/>
    <property type="molecule type" value="Genomic_DNA"/>
</dbReference>
<organism evidence="11 12">
    <name type="scientific">Streptococcus hyointestinalis</name>
    <dbReference type="NCBI Taxonomy" id="1337"/>
    <lineage>
        <taxon>Bacteria</taxon>
        <taxon>Bacillati</taxon>
        <taxon>Bacillota</taxon>
        <taxon>Bacilli</taxon>
        <taxon>Lactobacillales</taxon>
        <taxon>Streptococcaceae</taxon>
        <taxon>Streptococcus</taxon>
    </lineage>
</organism>
<comment type="similarity">
    <text evidence="9">Belongs to the bacterial CoaD family.</text>
</comment>
<dbReference type="GO" id="GO:0005737">
    <property type="term" value="C:cytoplasm"/>
    <property type="evidence" value="ECO:0007669"/>
    <property type="project" value="UniProtKB-SubCell"/>
</dbReference>
<name>A0A380KFC3_9STRE</name>
<comment type="subcellular location">
    <subcellularLocation>
        <location evidence="9">Cytoplasm</location>
    </subcellularLocation>
</comment>
<comment type="subunit">
    <text evidence="9">Homohexamer.</text>
</comment>
<dbReference type="Gene3D" id="3.40.50.620">
    <property type="entry name" value="HUPs"/>
    <property type="match status" value="1"/>
</dbReference>
<dbReference type="PANTHER" id="PTHR21342">
    <property type="entry name" value="PHOSPHOPANTETHEINE ADENYLYLTRANSFERASE"/>
    <property type="match status" value="1"/>
</dbReference>
<dbReference type="OrthoDB" id="9806661at2"/>
<comment type="catalytic activity">
    <reaction evidence="8 9">
        <text>(R)-4'-phosphopantetheine + ATP + H(+) = 3'-dephospho-CoA + diphosphate</text>
        <dbReference type="Rhea" id="RHEA:19801"/>
        <dbReference type="ChEBI" id="CHEBI:15378"/>
        <dbReference type="ChEBI" id="CHEBI:30616"/>
        <dbReference type="ChEBI" id="CHEBI:33019"/>
        <dbReference type="ChEBI" id="CHEBI:57328"/>
        <dbReference type="ChEBI" id="CHEBI:61723"/>
        <dbReference type="EC" id="2.7.7.3"/>
    </reaction>
</comment>
<dbReference type="InterPro" id="IPR004821">
    <property type="entry name" value="Cyt_trans-like"/>
</dbReference>
<dbReference type="GO" id="GO:0004595">
    <property type="term" value="F:pantetheine-phosphate adenylyltransferase activity"/>
    <property type="evidence" value="ECO:0007669"/>
    <property type="project" value="UniProtKB-UniRule"/>
</dbReference>
<feature type="binding site" evidence="9">
    <location>
        <position position="101"/>
    </location>
    <ligand>
        <name>ATP</name>
        <dbReference type="ChEBI" id="CHEBI:30616"/>
    </ligand>
</feature>
<feature type="binding site" evidence="9">
    <location>
        <begin position="126"/>
        <end position="132"/>
    </location>
    <ligand>
        <name>ATP</name>
        <dbReference type="ChEBI" id="CHEBI:30616"/>
    </ligand>
</feature>
<evidence type="ECO:0000259" key="10">
    <source>
        <dbReference type="Pfam" id="PF01467"/>
    </source>
</evidence>
<dbReference type="Pfam" id="PF01467">
    <property type="entry name" value="CTP_transf_like"/>
    <property type="match status" value="1"/>
</dbReference>
<evidence type="ECO:0000313" key="11">
    <source>
        <dbReference type="EMBL" id="SUN62977.1"/>
    </source>
</evidence>
<dbReference type="AlphaFoldDB" id="A0A380KFC3"/>
<feature type="site" description="Transition state stabilizer" evidence="9">
    <location>
        <position position="19"/>
    </location>
</feature>
<reference evidence="11 12" key="1">
    <citation type="submission" date="2018-06" db="EMBL/GenBank/DDBJ databases">
        <authorList>
            <consortium name="Pathogen Informatics"/>
            <person name="Doyle S."/>
        </authorList>
    </citation>
    <scope>NUCLEOTIDE SEQUENCE [LARGE SCALE GENOMIC DNA]</scope>
    <source>
        <strain evidence="11 12">NCTC12224</strain>
    </source>
</reference>
<dbReference type="Proteomes" id="UP000254924">
    <property type="component" value="Unassembled WGS sequence"/>
</dbReference>
<keyword evidence="7 9" id="KW-0173">Coenzyme A biosynthesis</keyword>
<comment type="cofactor">
    <cofactor evidence="9">
        <name>Mg(2+)</name>
        <dbReference type="ChEBI" id="CHEBI:18420"/>
    </cofactor>
</comment>
<dbReference type="NCBIfam" id="TIGR01510">
    <property type="entry name" value="coaD_prev_kdtB"/>
    <property type="match status" value="1"/>
</dbReference>
<evidence type="ECO:0000256" key="6">
    <source>
        <dbReference type="ARBA" id="ARBA00022842"/>
    </source>
</evidence>
<keyword evidence="4 9" id="KW-0547">Nucleotide-binding</keyword>
<evidence type="ECO:0000256" key="8">
    <source>
        <dbReference type="ARBA" id="ARBA00029346"/>
    </source>
</evidence>
<dbReference type="EC" id="2.7.7.3" evidence="9"/>
<dbReference type="HAMAP" id="MF_00151">
    <property type="entry name" value="PPAT_bact"/>
    <property type="match status" value="1"/>
</dbReference>
<proteinExistence type="inferred from homology"/>
<evidence type="ECO:0000256" key="7">
    <source>
        <dbReference type="ARBA" id="ARBA00022993"/>
    </source>
</evidence>
<dbReference type="SUPFAM" id="SSF52374">
    <property type="entry name" value="Nucleotidylyl transferase"/>
    <property type="match status" value="1"/>
</dbReference>
<protein>
    <recommendedName>
        <fullName evidence="9">Phosphopantetheine adenylyltransferase</fullName>
        <ecNumber evidence="9">2.7.7.3</ecNumber>
    </recommendedName>
    <alternativeName>
        <fullName evidence="9">Dephospho-CoA pyrophosphorylase</fullName>
    </alternativeName>
    <alternativeName>
        <fullName evidence="9">Pantetheine-phosphate adenylyltransferase</fullName>
        <shortName evidence="9">PPAT</shortName>
    </alternativeName>
</protein>
<accession>A0A380KFC3</accession>
<dbReference type="InterPro" id="IPR001980">
    <property type="entry name" value="PPAT"/>
</dbReference>
<keyword evidence="6 9" id="KW-0460">Magnesium</keyword>
<evidence type="ECO:0000256" key="2">
    <source>
        <dbReference type="ARBA" id="ARBA00022679"/>
    </source>
</evidence>
<sequence length="163" mass="18385">MTEKIGLFTGSFDPVTLGHIDLLTRSSKLFDKLYVGLFANLAKTNLFTMEERAHMLREALAPLLNVEVIMAQDELAVDVARRLGVTHLVRGLRSSKDLDYEAELAFFNHHLDDSIESVFLLAKPELSHVSSSRVRELIYFGADITPFVPESVLVEMENNSYDK</sequence>
<feature type="binding site" evidence="9">
    <location>
        <position position="19"/>
    </location>
    <ligand>
        <name>ATP</name>
        <dbReference type="ChEBI" id="CHEBI:30616"/>
    </ligand>
</feature>
<feature type="binding site" evidence="9">
    <location>
        <position position="76"/>
    </location>
    <ligand>
        <name>substrate</name>
    </ligand>
</feature>
<dbReference type="NCBIfam" id="TIGR00125">
    <property type="entry name" value="cyt_tran_rel"/>
    <property type="match status" value="1"/>
</dbReference>
<keyword evidence="5 9" id="KW-0067">ATP-binding</keyword>
<comment type="pathway">
    <text evidence="9">Cofactor biosynthesis; coenzyme A biosynthesis; CoA from (R)-pantothenate: step 4/5.</text>
</comment>
<keyword evidence="2 9" id="KW-0808">Transferase</keyword>
<feature type="binding site" evidence="9">
    <location>
        <begin position="11"/>
        <end position="12"/>
    </location>
    <ligand>
        <name>ATP</name>
        <dbReference type="ChEBI" id="CHEBI:30616"/>
    </ligand>
</feature>
<evidence type="ECO:0000313" key="12">
    <source>
        <dbReference type="Proteomes" id="UP000254924"/>
    </source>
</evidence>
<dbReference type="CDD" id="cd02163">
    <property type="entry name" value="PPAT"/>
    <property type="match status" value="1"/>
</dbReference>
<dbReference type="GO" id="GO:0015937">
    <property type="term" value="P:coenzyme A biosynthetic process"/>
    <property type="evidence" value="ECO:0007669"/>
    <property type="project" value="UniProtKB-UniRule"/>
</dbReference>
<evidence type="ECO:0000256" key="9">
    <source>
        <dbReference type="HAMAP-Rule" id="MF_00151"/>
    </source>
</evidence>
<evidence type="ECO:0000256" key="4">
    <source>
        <dbReference type="ARBA" id="ARBA00022741"/>
    </source>
</evidence>
<evidence type="ECO:0000256" key="3">
    <source>
        <dbReference type="ARBA" id="ARBA00022695"/>
    </source>
</evidence>
<keyword evidence="3 9" id="KW-0548">Nucleotidyltransferase</keyword>
<gene>
    <name evidence="9 11" type="primary">coaD</name>
    <name evidence="11" type="ORF">NCTC12224_02162</name>
</gene>
<dbReference type="GeneID" id="78357415"/>
<comment type="function">
    <text evidence="9">Reversibly transfers an adenylyl group from ATP to 4'-phosphopantetheine, yielding dephospho-CoA (dPCoA) and pyrophosphate.</text>
</comment>
<dbReference type="RefSeq" id="WP_115270555.1">
    <property type="nucleotide sequence ID" value="NZ_JBNPNB010000060.1"/>
</dbReference>
<dbReference type="GO" id="GO:0005524">
    <property type="term" value="F:ATP binding"/>
    <property type="evidence" value="ECO:0007669"/>
    <property type="project" value="UniProtKB-KW"/>
</dbReference>
<feature type="binding site" evidence="9">
    <location>
        <begin position="91"/>
        <end position="93"/>
    </location>
    <ligand>
        <name>ATP</name>
        <dbReference type="ChEBI" id="CHEBI:30616"/>
    </ligand>
</feature>
<dbReference type="PANTHER" id="PTHR21342:SF1">
    <property type="entry name" value="PHOSPHOPANTETHEINE ADENYLYLTRANSFERASE"/>
    <property type="match status" value="1"/>
</dbReference>
<keyword evidence="1 9" id="KW-0963">Cytoplasm</keyword>
<dbReference type="InterPro" id="IPR014729">
    <property type="entry name" value="Rossmann-like_a/b/a_fold"/>
</dbReference>
<dbReference type="PRINTS" id="PR01020">
    <property type="entry name" value="LPSBIOSNTHSS"/>
</dbReference>
<feature type="binding site" evidence="9">
    <location>
        <position position="11"/>
    </location>
    <ligand>
        <name>substrate</name>
    </ligand>
</feature>
<evidence type="ECO:0000256" key="1">
    <source>
        <dbReference type="ARBA" id="ARBA00022490"/>
    </source>
</evidence>
<keyword evidence="12" id="KW-1185">Reference proteome</keyword>
<feature type="binding site" evidence="9">
    <location>
        <position position="90"/>
    </location>
    <ligand>
        <name>substrate</name>
    </ligand>
</feature>
<dbReference type="UniPathway" id="UPA00241">
    <property type="reaction ID" value="UER00355"/>
</dbReference>
<feature type="binding site" evidence="9">
    <location>
        <position position="43"/>
    </location>
    <ligand>
        <name>substrate</name>
    </ligand>
</feature>
<evidence type="ECO:0000256" key="5">
    <source>
        <dbReference type="ARBA" id="ARBA00022840"/>
    </source>
</evidence>
<feature type="domain" description="Cytidyltransferase-like" evidence="10">
    <location>
        <begin position="7"/>
        <end position="136"/>
    </location>
</feature>